<dbReference type="GO" id="GO:0022857">
    <property type="term" value="F:transmembrane transporter activity"/>
    <property type="evidence" value="ECO:0007669"/>
    <property type="project" value="InterPro"/>
</dbReference>
<sequence length="470" mass="51687">LSLRLMLQNFTWFQWKRPLVAIVLTFLCNVESSMLAVGEWPYMQTIDHDSTSSFFGVTTAVNKAGHAIFAFGFAIWAHKISGIRIPMLVGRLITLIACVMYIFAEFLPSNKRWWMMACYVLFGIGFGTSPLLRSYIARVTSDENRSTACALQNGASVLSVVVGPLAQISFIGLPYPGVAIISPHINLSIYTAPIWLSLITNIIAIALILVGLDDTREETEEKEEESSIISLSSIRDRLIRLRSLNLPWILILLVILEKVVSGLALSTTTALSAPVMTVMYALTGQNAILALAVSQMIVGCVAIGLALVFLLCKLGRLVSCRVLFVFSNIAVIIGYIITFPYPFMSNPMQPFNETTRAGCNPQEYSWCNTQLAVHLIPFLIIMIITNSFAIPSAALSLDTIYSKMIGNIDQNLMQSLIVIGDDVIQIVAPIYGSALFTSSGINPINIINGSIYIVATIVWIGAWKWLTPFN</sequence>
<feature type="transmembrane region" description="Helical" evidence="5">
    <location>
        <begin position="287"/>
        <end position="310"/>
    </location>
</feature>
<comment type="subcellular location">
    <subcellularLocation>
        <location evidence="1">Membrane</location>
        <topology evidence="1">Multi-pass membrane protein</topology>
    </subcellularLocation>
</comment>
<dbReference type="PANTHER" id="PTHR23510">
    <property type="entry name" value="INNER MEMBRANE TRANSPORT PROTEIN YAJR"/>
    <property type="match status" value="1"/>
</dbReference>
<keyword evidence="3 5" id="KW-1133">Transmembrane helix</keyword>
<evidence type="ECO:0000313" key="6">
    <source>
        <dbReference type="EMBL" id="GMT23288.1"/>
    </source>
</evidence>
<feature type="non-terminal residue" evidence="6">
    <location>
        <position position="1"/>
    </location>
</feature>
<evidence type="ECO:0000256" key="3">
    <source>
        <dbReference type="ARBA" id="ARBA00022989"/>
    </source>
</evidence>
<evidence type="ECO:0000313" key="7">
    <source>
        <dbReference type="Proteomes" id="UP001432322"/>
    </source>
</evidence>
<evidence type="ECO:0000256" key="4">
    <source>
        <dbReference type="ARBA" id="ARBA00023136"/>
    </source>
</evidence>
<feature type="transmembrane region" description="Helical" evidence="5">
    <location>
        <begin position="113"/>
        <end position="132"/>
    </location>
</feature>
<proteinExistence type="predicted"/>
<reference evidence="6" key="1">
    <citation type="submission" date="2023-10" db="EMBL/GenBank/DDBJ databases">
        <title>Genome assembly of Pristionchus species.</title>
        <authorList>
            <person name="Yoshida K."/>
            <person name="Sommer R.J."/>
        </authorList>
    </citation>
    <scope>NUCLEOTIDE SEQUENCE</scope>
    <source>
        <strain evidence="6">RS5133</strain>
    </source>
</reference>
<dbReference type="Proteomes" id="UP001432322">
    <property type="component" value="Unassembled WGS sequence"/>
</dbReference>
<protein>
    <recommendedName>
        <fullName evidence="8">Membrane transporter</fullName>
    </recommendedName>
</protein>
<feature type="transmembrane region" description="Helical" evidence="5">
    <location>
        <begin position="244"/>
        <end position="267"/>
    </location>
</feature>
<feature type="transmembrane region" description="Helical" evidence="5">
    <location>
        <begin position="54"/>
        <end position="76"/>
    </location>
</feature>
<dbReference type="PANTHER" id="PTHR23510:SF25">
    <property type="entry name" value="MFS DOMAIN-CONTAINING PROTEIN"/>
    <property type="match status" value="1"/>
</dbReference>
<dbReference type="InterPro" id="IPR051068">
    <property type="entry name" value="MFS_Domain-Containing_Protein"/>
</dbReference>
<feature type="transmembrane region" description="Helical" evidence="5">
    <location>
        <begin position="371"/>
        <end position="395"/>
    </location>
</feature>
<accession>A0AAV5VY49</accession>
<keyword evidence="2 5" id="KW-0812">Transmembrane</keyword>
<feature type="transmembrane region" description="Helical" evidence="5">
    <location>
        <begin position="446"/>
        <end position="466"/>
    </location>
</feature>
<dbReference type="InterPro" id="IPR011701">
    <property type="entry name" value="MFS"/>
</dbReference>
<evidence type="ECO:0000256" key="1">
    <source>
        <dbReference type="ARBA" id="ARBA00004141"/>
    </source>
</evidence>
<feature type="transmembrane region" description="Helical" evidence="5">
    <location>
        <begin position="322"/>
        <end position="343"/>
    </location>
</feature>
<dbReference type="EMBL" id="BTSY01000004">
    <property type="protein sequence ID" value="GMT23288.1"/>
    <property type="molecule type" value="Genomic_DNA"/>
</dbReference>
<dbReference type="Pfam" id="PF07690">
    <property type="entry name" value="MFS_1"/>
    <property type="match status" value="1"/>
</dbReference>
<keyword evidence="4 5" id="KW-0472">Membrane</keyword>
<evidence type="ECO:0000256" key="5">
    <source>
        <dbReference type="SAM" id="Phobius"/>
    </source>
</evidence>
<feature type="transmembrane region" description="Helical" evidence="5">
    <location>
        <begin position="153"/>
        <end position="175"/>
    </location>
</feature>
<feature type="transmembrane region" description="Helical" evidence="5">
    <location>
        <begin position="187"/>
        <end position="212"/>
    </location>
</feature>
<dbReference type="GO" id="GO:0005765">
    <property type="term" value="C:lysosomal membrane"/>
    <property type="evidence" value="ECO:0007669"/>
    <property type="project" value="TreeGrafter"/>
</dbReference>
<dbReference type="AlphaFoldDB" id="A0AAV5VY49"/>
<organism evidence="6 7">
    <name type="scientific">Pristionchus fissidentatus</name>
    <dbReference type="NCBI Taxonomy" id="1538716"/>
    <lineage>
        <taxon>Eukaryota</taxon>
        <taxon>Metazoa</taxon>
        <taxon>Ecdysozoa</taxon>
        <taxon>Nematoda</taxon>
        <taxon>Chromadorea</taxon>
        <taxon>Rhabditida</taxon>
        <taxon>Rhabditina</taxon>
        <taxon>Diplogasteromorpha</taxon>
        <taxon>Diplogasteroidea</taxon>
        <taxon>Neodiplogasteridae</taxon>
        <taxon>Pristionchus</taxon>
    </lineage>
</organism>
<gene>
    <name evidence="6" type="ORF">PFISCL1PPCAC_14585</name>
</gene>
<keyword evidence="7" id="KW-1185">Reference proteome</keyword>
<feature type="transmembrane region" description="Helical" evidence="5">
    <location>
        <begin position="88"/>
        <end position="107"/>
    </location>
</feature>
<dbReference type="InterPro" id="IPR036259">
    <property type="entry name" value="MFS_trans_sf"/>
</dbReference>
<dbReference type="Gene3D" id="1.20.1250.20">
    <property type="entry name" value="MFS general substrate transporter like domains"/>
    <property type="match status" value="1"/>
</dbReference>
<name>A0AAV5VY49_9BILA</name>
<evidence type="ECO:0008006" key="8">
    <source>
        <dbReference type="Google" id="ProtNLM"/>
    </source>
</evidence>
<dbReference type="SUPFAM" id="SSF103473">
    <property type="entry name" value="MFS general substrate transporter"/>
    <property type="match status" value="1"/>
</dbReference>
<comment type="caution">
    <text evidence="6">The sequence shown here is derived from an EMBL/GenBank/DDBJ whole genome shotgun (WGS) entry which is preliminary data.</text>
</comment>
<evidence type="ECO:0000256" key="2">
    <source>
        <dbReference type="ARBA" id="ARBA00022692"/>
    </source>
</evidence>